<feature type="coiled-coil region" evidence="1">
    <location>
        <begin position="201"/>
        <end position="228"/>
    </location>
</feature>
<sequence>MAASPEPVEAAASAPAQAAVATARDGAVAQADAALCDRLKAMLRKAKTIITDKDARIKSLSAESWSSGAFGLRTPVRLVACLATTDSGEDEDVLVLSEASPDGRMAAARRHEVASRFSDEWLGHDRGQAESVFDAWAAAAERFVPASAASHGHSSPQDAPLSAPGGPAAPHGEQDASQREQEGDGQGRPADRASIDAAESAEEFRRYRVAAESRLRQLEQELRQARLAAQRPAAALRGSESDTGSDLSDGSSDGESVRSLGAPAGSPASHRPRARDGSSDAAGEALGAARREARRFRLEAKRLRAAAARQRAEEGGLSGLPGWGADGGAVLSGDVGAGAGAVLAAGGGGGGGGSEEEAAAAAAAAAAVAEATGGLRRRAEQAEAEAAEARAEAQRAAAEYAAYRRRATASLQEQRAAREAAEEEAASMRLACARAEAAADEQRAAAAEATAALRRARHEDLVSAAAADAVSAGGGGGGGARGALTPGGPDGGPVGMGGVGGDGSEQASPAEAEGGTGSRRGQGTEVLGARAVGGPGGRPGLGGRPGRNSGSASAGGAGASPGPASPPGRRLGAFRAGLSPSGEGEGEGEGEGAPLDVARARLAYLRHSLLRYLATPSTDHAVRRQLEDALIVMLGASSAEQKAVERARKASGGIGEAFASLFG</sequence>
<evidence type="ECO:0000256" key="1">
    <source>
        <dbReference type="SAM" id="Coils"/>
    </source>
</evidence>
<feature type="region of interest" description="Disordered" evidence="2">
    <location>
        <begin position="469"/>
        <end position="592"/>
    </location>
</feature>
<feature type="region of interest" description="Disordered" evidence="2">
    <location>
        <begin position="229"/>
        <end position="288"/>
    </location>
</feature>
<evidence type="ECO:0000256" key="2">
    <source>
        <dbReference type="SAM" id="MobiDB-lite"/>
    </source>
</evidence>
<keyword evidence="1" id="KW-0175">Coiled coil</keyword>
<comment type="caution">
    <text evidence="3">The sequence shown here is derived from an EMBL/GenBank/DDBJ whole genome shotgun (WGS) entry which is preliminary data.</text>
</comment>
<evidence type="ECO:0000313" key="4">
    <source>
        <dbReference type="Proteomes" id="UP000323011"/>
    </source>
</evidence>
<feature type="compositionally biased region" description="Basic and acidic residues" evidence="2">
    <location>
        <begin position="172"/>
        <end position="182"/>
    </location>
</feature>
<feature type="compositionally biased region" description="Gly residues" evidence="2">
    <location>
        <begin position="531"/>
        <end position="545"/>
    </location>
</feature>
<reference evidence="3 4" key="1">
    <citation type="submission" date="2019-07" db="EMBL/GenBank/DDBJ databases">
        <title>Genomes of Cafeteria roenbergensis.</title>
        <authorList>
            <person name="Fischer M.G."/>
            <person name="Hackl T."/>
            <person name="Roman M."/>
        </authorList>
    </citation>
    <scope>NUCLEOTIDE SEQUENCE [LARGE SCALE GENOMIC DNA]</scope>
    <source>
        <strain evidence="3 4">BVI</strain>
    </source>
</reference>
<name>A0A5A8C0W9_CAFRO</name>
<protein>
    <recommendedName>
        <fullName evidence="5">GRIP domain-containing protein</fullName>
    </recommendedName>
</protein>
<proteinExistence type="predicted"/>
<organism evidence="3 4">
    <name type="scientific">Cafeteria roenbergensis</name>
    <name type="common">Marine flagellate</name>
    <dbReference type="NCBI Taxonomy" id="33653"/>
    <lineage>
        <taxon>Eukaryota</taxon>
        <taxon>Sar</taxon>
        <taxon>Stramenopiles</taxon>
        <taxon>Bigyra</taxon>
        <taxon>Opalozoa</taxon>
        <taxon>Bicosoecida</taxon>
        <taxon>Cafeteriaceae</taxon>
        <taxon>Cafeteria</taxon>
    </lineage>
</organism>
<keyword evidence="4" id="KW-1185">Reference proteome</keyword>
<evidence type="ECO:0000313" key="3">
    <source>
        <dbReference type="EMBL" id="KAA0146518.1"/>
    </source>
</evidence>
<dbReference type="AlphaFoldDB" id="A0A5A8C0W9"/>
<feature type="compositionally biased region" description="Low complexity" evidence="2">
    <location>
        <begin position="229"/>
        <end position="254"/>
    </location>
</feature>
<feature type="region of interest" description="Disordered" evidence="2">
    <location>
        <begin position="147"/>
        <end position="199"/>
    </location>
</feature>
<feature type="coiled-coil region" evidence="1">
    <location>
        <begin position="372"/>
        <end position="459"/>
    </location>
</feature>
<evidence type="ECO:0008006" key="5">
    <source>
        <dbReference type="Google" id="ProtNLM"/>
    </source>
</evidence>
<dbReference type="EMBL" id="VLTN01000084">
    <property type="protein sequence ID" value="KAA0146518.1"/>
    <property type="molecule type" value="Genomic_DNA"/>
</dbReference>
<gene>
    <name evidence="3" type="ORF">FNF29_07990</name>
</gene>
<dbReference type="Proteomes" id="UP000323011">
    <property type="component" value="Unassembled WGS sequence"/>
</dbReference>
<feature type="compositionally biased region" description="Gly residues" evidence="2">
    <location>
        <begin position="488"/>
        <end position="503"/>
    </location>
</feature>
<accession>A0A5A8C0W9</accession>
<feature type="compositionally biased region" description="Gly residues" evidence="2">
    <location>
        <begin position="472"/>
        <end position="481"/>
    </location>
</feature>